<name>A0AA41Z2H9_9HYPH</name>
<organism evidence="2 3">
    <name type="scientific">Lichenifustis flavocetrariae</name>
    <dbReference type="NCBI Taxonomy" id="2949735"/>
    <lineage>
        <taxon>Bacteria</taxon>
        <taxon>Pseudomonadati</taxon>
        <taxon>Pseudomonadota</taxon>
        <taxon>Alphaproteobacteria</taxon>
        <taxon>Hyphomicrobiales</taxon>
        <taxon>Lichenihabitantaceae</taxon>
        <taxon>Lichenifustis</taxon>
    </lineage>
</organism>
<gene>
    <name evidence="2" type="ORF">M8523_27870</name>
</gene>
<sequence>MEIAKYTIAFVALFNYGGLVADAIVPSGAKQHLFNPKWPPHAKFHNGQTMAMGIISGSLSLAILFGSRPLTLPLFLIAAAVAANYFVAMALARAFPGTAWSDPEFAVRLPRPLGLYPQQLVTYVLCTLVLIAVALAVLAH</sequence>
<reference evidence="2" key="1">
    <citation type="submission" date="2022-05" db="EMBL/GenBank/DDBJ databases">
        <authorList>
            <person name="Pankratov T."/>
        </authorList>
    </citation>
    <scope>NUCLEOTIDE SEQUENCE</scope>
    <source>
        <strain evidence="2">BP6-180914</strain>
    </source>
</reference>
<keyword evidence="1" id="KW-0812">Transmembrane</keyword>
<feature type="transmembrane region" description="Helical" evidence="1">
    <location>
        <begin position="49"/>
        <end position="67"/>
    </location>
</feature>
<dbReference type="AlphaFoldDB" id="A0AA41Z2H9"/>
<keyword evidence="3" id="KW-1185">Reference proteome</keyword>
<evidence type="ECO:0000313" key="2">
    <source>
        <dbReference type="EMBL" id="MCW6511786.1"/>
    </source>
</evidence>
<accession>A0AA41Z2H9</accession>
<evidence type="ECO:0000313" key="3">
    <source>
        <dbReference type="Proteomes" id="UP001165667"/>
    </source>
</evidence>
<feature type="transmembrane region" description="Helical" evidence="1">
    <location>
        <begin position="120"/>
        <end position="139"/>
    </location>
</feature>
<keyword evidence="1" id="KW-0472">Membrane</keyword>
<comment type="caution">
    <text evidence="2">The sequence shown here is derived from an EMBL/GenBank/DDBJ whole genome shotgun (WGS) entry which is preliminary data.</text>
</comment>
<dbReference type="InterPro" id="IPR046580">
    <property type="entry name" value="DUF6640"/>
</dbReference>
<dbReference type="Pfam" id="PF20345">
    <property type="entry name" value="DUF6640"/>
    <property type="match status" value="1"/>
</dbReference>
<dbReference type="Proteomes" id="UP001165667">
    <property type="component" value="Unassembled WGS sequence"/>
</dbReference>
<feature type="transmembrane region" description="Helical" evidence="1">
    <location>
        <begin position="7"/>
        <end position="29"/>
    </location>
</feature>
<dbReference type="RefSeq" id="WP_282588164.1">
    <property type="nucleotide sequence ID" value="NZ_JAMOIM010000033.1"/>
</dbReference>
<keyword evidence="1" id="KW-1133">Transmembrane helix</keyword>
<evidence type="ECO:0000256" key="1">
    <source>
        <dbReference type="SAM" id="Phobius"/>
    </source>
</evidence>
<dbReference type="EMBL" id="JAMOIM010000033">
    <property type="protein sequence ID" value="MCW6511786.1"/>
    <property type="molecule type" value="Genomic_DNA"/>
</dbReference>
<feature type="transmembrane region" description="Helical" evidence="1">
    <location>
        <begin position="74"/>
        <end position="95"/>
    </location>
</feature>
<protein>
    <submittedName>
        <fullName evidence="2">Uncharacterized protein</fullName>
    </submittedName>
</protein>
<proteinExistence type="predicted"/>